<dbReference type="InterPro" id="IPR051053">
    <property type="entry name" value="ECH/Chromodomain_protein"/>
</dbReference>
<gene>
    <name evidence="2" type="ORF">DX116_03735</name>
</gene>
<dbReference type="InterPro" id="IPR001753">
    <property type="entry name" value="Enoyl-CoA_hydra/iso"/>
</dbReference>
<keyword evidence="2" id="KW-0456">Lyase</keyword>
<dbReference type="PANTHER" id="PTHR43684:SF4">
    <property type="entry name" value="ENOYL-COA HYDRATASE_ISOMERASE FAMILY PROTEIN (AFU_ORTHOLOGUE AFUA_1G01890)"/>
    <property type="match status" value="1"/>
</dbReference>
<dbReference type="EMBL" id="QUBR01000001">
    <property type="protein sequence ID" value="REK72725.1"/>
    <property type="molecule type" value="Genomic_DNA"/>
</dbReference>
<dbReference type="GO" id="GO:0004300">
    <property type="term" value="F:enoyl-CoA hydratase activity"/>
    <property type="evidence" value="ECO:0007669"/>
    <property type="project" value="UniProtKB-EC"/>
</dbReference>
<evidence type="ECO:0000313" key="3">
    <source>
        <dbReference type="Proteomes" id="UP000265581"/>
    </source>
</evidence>
<dbReference type="CDD" id="cd06558">
    <property type="entry name" value="crotonase-like"/>
    <property type="match status" value="1"/>
</dbReference>
<comment type="caution">
    <text evidence="2">The sequence shown here is derived from an EMBL/GenBank/DDBJ whole genome shotgun (WGS) entry which is preliminary data.</text>
</comment>
<dbReference type="AlphaFoldDB" id="A0A371P9X1"/>
<dbReference type="OrthoDB" id="9777711at2"/>
<comment type="similarity">
    <text evidence="1">Belongs to the enoyl-CoA hydratase/isomerase family.</text>
</comment>
<organism evidence="2 3">
    <name type="scientific">Aeromicrobium endophyticum</name>
    <dbReference type="NCBI Taxonomy" id="2292704"/>
    <lineage>
        <taxon>Bacteria</taxon>
        <taxon>Bacillati</taxon>
        <taxon>Actinomycetota</taxon>
        <taxon>Actinomycetes</taxon>
        <taxon>Propionibacteriales</taxon>
        <taxon>Nocardioidaceae</taxon>
        <taxon>Aeromicrobium</taxon>
    </lineage>
</organism>
<dbReference type="EC" id="4.2.1.17" evidence="2"/>
<sequence>MTYETLVLTVDDHVATIELNRPEQLNSITSLMVDELVAVFAQTNDDPDVRAVVVTGRGKAYCAGADLSGGSKSLDAEERGWAEEVDDFRDGGGLITLNIFASTKPVIGAVNGVAAGLGATMLLPMDFILAAESARFGFVFAKRGIVPEACSTWFLPKKVGLSKAAEWFYTGRMVSSSEALDAGLVRSVHPADELLPAAYALAREIVENTSPVAVGMIRQMLWRFAGTDHPMDAHRVDSRLNYELGTTPDVVEGITSFLEKRPPRFPGTLPADAPASYPWWTEPEF</sequence>
<dbReference type="InterPro" id="IPR029045">
    <property type="entry name" value="ClpP/crotonase-like_dom_sf"/>
</dbReference>
<dbReference type="Gene3D" id="3.90.226.10">
    <property type="entry name" value="2-enoyl-CoA Hydratase, Chain A, domain 1"/>
    <property type="match status" value="1"/>
</dbReference>
<dbReference type="Proteomes" id="UP000265581">
    <property type="component" value="Unassembled WGS sequence"/>
</dbReference>
<dbReference type="RefSeq" id="WP_119702838.1">
    <property type="nucleotide sequence ID" value="NZ_JBHSOI010000001.1"/>
</dbReference>
<evidence type="ECO:0000256" key="1">
    <source>
        <dbReference type="ARBA" id="ARBA00005254"/>
    </source>
</evidence>
<dbReference type="NCBIfam" id="NF006109">
    <property type="entry name" value="PRK08260.1"/>
    <property type="match status" value="1"/>
</dbReference>
<reference evidence="2 3" key="1">
    <citation type="submission" date="2018-08" db="EMBL/GenBank/DDBJ databases">
        <title>Aeromicrobium sp. M2KJ-4, whole genome shotgun sequence.</title>
        <authorList>
            <person name="Tuo L."/>
        </authorList>
    </citation>
    <scope>NUCLEOTIDE SEQUENCE [LARGE SCALE GENOMIC DNA]</scope>
    <source>
        <strain evidence="2 3">M2KJ-4</strain>
    </source>
</reference>
<dbReference type="PANTHER" id="PTHR43684">
    <property type="match status" value="1"/>
</dbReference>
<dbReference type="SUPFAM" id="SSF52096">
    <property type="entry name" value="ClpP/crotonase"/>
    <property type="match status" value="1"/>
</dbReference>
<evidence type="ECO:0000313" key="2">
    <source>
        <dbReference type="EMBL" id="REK72725.1"/>
    </source>
</evidence>
<protein>
    <submittedName>
        <fullName evidence="2">Enoyl-CoA hydratase</fullName>
        <ecNumber evidence="2">4.2.1.17</ecNumber>
    </submittedName>
</protein>
<proteinExistence type="inferred from homology"/>
<accession>A0A371P9X1</accession>
<keyword evidence="3" id="KW-1185">Reference proteome</keyword>
<dbReference type="Pfam" id="PF00378">
    <property type="entry name" value="ECH_1"/>
    <property type="match status" value="1"/>
</dbReference>
<name>A0A371P9X1_9ACTN</name>